<feature type="signal peptide" evidence="2">
    <location>
        <begin position="1"/>
        <end position="23"/>
    </location>
</feature>
<evidence type="ECO:0000313" key="4">
    <source>
        <dbReference type="Proteomes" id="UP000775872"/>
    </source>
</evidence>
<evidence type="ECO:0000256" key="1">
    <source>
        <dbReference type="SAM" id="MobiDB-lite"/>
    </source>
</evidence>
<feature type="compositionally biased region" description="Acidic residues" evidence="1">
    <location>
        <begin position="66"/>
        <end position="98"/>
    </location>
</feature>
<evidence type="ECO:0000313" key="3">
    <source>
        <dbReference type="EMBL" id="CAH0058647.1"/>
    </source>
</evidence>
<comment type="caution">
    <text evidence="3">The sequence shown here is derived from an EMBL/GenBank/DDBJ whole genome shotgun (WGS) entry which is preliminary data.</text>
</comment>
<gene>
    <name evidence="3" type="ORF">CSOL1703_00007669</name>
</gene>
<dbReference type="OrthoDB" id="10607393at2759"/>
<dbReference type="Proteomes" id="UP000775872">
    <property type="component" value="Unassembled WGS sequence"/>
</dbReference>
<keyword evidence="2" id="KW-0732">Signal</keyword>
<protein>
    <submittedName>
        <fullName evidence="3">Uncharacterized protein</fullName>
    </submittedName>
</protein>
<feature type="compositionally biased region" description="Gly residues" evidence="1">
    <location>
        <begin position="164"/>
        <end position="173"/>
    </location>
</feature>
<keyword evidence="4" id="KW-1185">Reference proteome</keyword>
<feature type="compositionally biased region" description="Acidic residues" evidence="1">
    <location>
        <begin position="184"/>
        <end position="195"/>
    </location>
</feature>
<evidence type="ECO:0000256" key="2">
    <source>
        <dbReference type="SAM" id="SignalP"/>
    </source>
</evidence>
<proteinExistence type="predicted"/>
<name>A0A9N9ZNF6_9HYPO</name>
<reference evidence="3 4" key="2">
    <citation type="submission" date="2021-10" db="EMBL/GenBank/DDBJ databases">
        <authorList>
            <person name="Piombo E."/>
        </authorList>
    </citation>
    <scope>NUCLEOTIDE SEQUENCE [LARGE SCALE GENOMIC DNA]</scope>
</reference>
<feature type="chain" id="PRO_5040221313" evidence="2">
    <location>
        <begin position="24"/>
        <end position="273"/>
    </location>
</feature>
<feature type="compositionally biased region" description="Basic and acidic residues" evidence="1">
    <location>
        <begin position="120"/>
        <end position="131"/>
    </location>
</feature>
<reference evidence="4" key="1">
    <citation type="submission" date="2019-06" db="EMBL/GenBank/DDBJ databases">
        <authorList>
            <person name="Broberg M."/>
        </authorList>
    </citation>
    <scope>NUCLEOTIDE SEQUENCE [LARGE SCALE GENOMIC DNA]</scope>
</reference>
<dbReference type="AlphaFoldDB" id="A0A9N9ZNF6"/>
<feature type="region of interest" description="Disordered" evidence="1">
    <location>
        <begin position="43"/>
        <end position="273"/>
    </location>
</feature>
<sequence length="273" mass="30442">MVATNQLSLTALLWLSLANQGLALGIDEATNDLTLMERSPVPKPPIAKAVTVGLPTSGPIHRLRDEEEELDTRDEELEERDYEELDERDFEELDERDLDIETRQLHGSGRPGHGPRKHGRDLQESDIETRSPRRAIPGGNRASWGGQNGPKRPRDIEARQFQGRRGGFGGGAPHGRHRGPRDVEELDERDNEELYLEARSPGRAIPGGNRASWGGQRGPKQPRDIETRQFLGSGRPGHGPSHGPRKHGRSLDVRKGGFGKTRGPRRPRNLEHE</sequence>
<accession>A0A9N9ZNF6</accession>
<organism evidence="3 4">
    <name type="scientific">Clonostachys solani</name>
    <dbReference type="NCBI Taxonomy" id="160281"/>
    <lineage>
        <taxon>Eukaryota</taxon>
        <taxon>Fungi</taxon>
        <taxon>Dikarya</taxon>
        <taxon>Ascomycota</taxon>
        <taxon>Pezizomycotina</taxon>
        <taxon>Sordariomycetes</taxon>
        <taxon>Hypocreomycetidae</taxon>
        <taxon>Hypocreales</taxon>
        <taxon>Bionectriaceae</taxon>
        <taxon>Clonostachys</taxon>
    </lineage>
</organism>
<dbReference type="EMBL" id="CABFOC020000091">
    <property type="protein sequence ID" value="CAH0058647.1"/>
    <property type="molecule type" value="Genomic_DNA"/>
</dbReference>